<proteinExistence type="predicted"/>
<dbReference type="PANTHER" id="PTHR30136">
    <property type="entry name" value="HELIX-TURN-HELIX TRANSCRIPTIONAL REGULATOR, ICLR FAMILY"/>
    <property type="match status" value="1"/>
</dbReference>
<gene>
    <name evidence="6" type="ORF">BANT918_03411</name>
</gene>
<organism evidence="6 7">
    <name type="scientific">Brevibacterium antiquum CNRZ 918</name>
    <dbReference type="NCBI Taxonomy" id="1255637"/>
    <lineage>
        <taxon>Bacteria</taxon>
        <taxon>Bacillati</taxon>
        <taxon>Actinomycetota</taxon>
        <taxon>Actinomycetes</taxon>
        <taxon>Micrococcales</taxon>
        <taxon>Brevibacteriaceae</taxon>
        <taxon>Brevibacterium</taxon>
    </lineage>
</organism>
<dbReference type="Gene3D" id="3.30.450.40">
    <property type="match status" value="1"/>
</dbReference>
<keyword evidence="2" id="KW-0238">DNA-binding</keyword>
<dbReference type="Proteomes" id="UP000234433">
    <property type="component" value="Unassembled WGS sequence"/>
</dbReference>
<evidence type="ECO:0000256" key="1">
    <source>
        <dbReference type="ARBA" id="ARBA00023015"/>
    </source>
</evidence>
<evidence type="ECO:0000256" key="2">
    <source>
        <dbReference type="ARBA" id="ARBA00023125"/>
    </source>
</evidence>
<dbReference type="SUPFAM" id="SSF55781">
    <property type="entry name" value="GAF domain-like"/>
    <property type="match status" value="1"/>
</dbReference>
<reference evidence="6 7" key="1">
    <citation type="submission" date="2017-03" db="EMBL/GenBank/DDBJ databases">
        <authorList>
            <person name="Afonso C.L."/>
            <person name="Miller P.J."/>
            <person name="Scott M.A."/>
            <person name="Spackman E."/>
            <person name="Goraichik I."/>
            <person name="Dimitrov K.M."/>
            <person name="Suarez D.L."/>
            <person name="Swayne D.E."/>
        </authorList>
    </citation>
    <scope>NUCLEOTIDE SEQUENCE [LARGE SCALE GENOMIC DNA]</scope>
    <source>
        <strain evidence="6 7">CNRZ 918</strain>
    </source>
</reference>
<dbReference type="InterPro" id="IPR050707">
    <property type="entry name" value="HTH_MetabolicPath_Reg"/>
</dbReference>
<protein>
    <submittedName>
        <fullName evidence="6">Transcriptional regulator, IclR family</fullName>
    </submittedName>
</protein>
<dbReference type="InterPro" id="IPR014757">
    <property type="entry name" value="Tscrpt_reg_IclR_C"/>
</dbReference>
<dbReference type="PANTHER" id="PTHR30136:SF39">
    <property type="entry name" value="TRANSCRIPTIONAL REGULATORY PROTEIN"/>
    <property type="match status" value="1"/>
</dbReference>
<dbReference type="GO" id="GO:0003677">
    <property type="term" value="F:DNA binding"/>
    <property type="evidence" value="ECO:0007669"/>
    <property type="project" value="UniProtKB-KW"/>
</dbReference>
<dbReference type="EMBL" id="FXZD01000030">
    <property type="protein sequence ID" value="SMY05394.1"/>
    <property type="molecule type" value="Genomic_DNA"/>
</dbReference>
<keyword evidence="3" id="KW-0804">Transcription</keyword>
<name>A0A2H1L0P0_9MICO</name>
<dbReference type="Pfam" id="PF01614">
    <property type="entry name" value="IclR_C"/>
    <property type="match status" value="1"/>
</dbReference>
<dbReference type="InterPro" id="IPR029016">
    <property type="entry name" value="GAF-like_dom_sf"/>
</dbReference>
<feature type="domain" description="IclR-ED" evidence="5">
    <location>
        <begin position="86"/>
        <end position="268"/>
    </location>
</feature>
<dbReference type="GO" id="GO:0003700">
    <property type="term" value="F:DNA-binding transcription factor activity"/>
    <property type="evidence" value="ECO:0007669"/>
    <property type="project" value="TreeGrafter"/>
</dbReference>
<dbReference type="InterPro" id="IPR005471">
    <property type="entry name" value="Tscrpt_reg_IclR_N"/>
</dbReference>
<evidence type="ECO:0000259" key="4">
    <source>
        <dbReference type="PROSITE" id="PS51077"/>
    </source>
</evidence>
<keyword evidence="1" id="KW-0805">Transcription regulation</keyword>
<dbReference type="PROSITE" id="PS51077">
    <property type="entry name" value="HTH_ICLR"/>
    <property type="match status" value="1"/>
</dbReference>
<dbReference type="InterPro" id="IPR036390">
    <property type="entry name" value="WH_DNA-bd_sf"/>
</dbReference>
<evidence type="ECO:0000259" key="5">
    <source>
        <dbReference type="PROSITE" id="PS51078"/>
    </source>
</evidence>
<dbReference type="SMART" id="SM00346">
    <property type="entry name" value="HTH_ICLR"/>
    <property type="match status" value="1"/>
</dbReference>
<evidence type="ECO:0000313" key="7">
    <source>
        <dbReference type="Proteomes" id="UP000234433"/>
    </source>
</evidence>
<dbReference type="Pfam" id="PF09339">
    <property type="entry name" value="HTH_IclR"/>
    <property type="match status" value="1"/>
</dbReference>
<sequence>MSSSSAGADTFRYSSRMLNLPLSRFGRVSNILTTLSDFEPVGLRLSDLVGLVGMPKTTVYRLLEELIDTNFVSFDKRDQSYHVGDLIDLLARRGASRFELRLRVRPFLEDLVKDLGDTVYFMNVRGGHLVCTERLVGDYPIQTMTLDIGDVRPMGVGSSGAAVASCLSDKELAELLSNQDHERRLLSIDDTSMSSIIEDARRDGFSFNPATIVPGMSGLGVPLLDSDRSPVGAVSVVAINARFSDGRLQYIVERLRALRSQAETALRYML</sequence>
<evidence type="ECO:0000256" key="3">
    <source>
        <dbReference type="ARBA" id="ARBA00023163"/>
    </source>
</evidence>
<dbReference type="InterPro" id="IPR036388">
    <property type="entry name" value="WH-like_DNA-bd_sf"/>
</dbReference>
<dbReference type="Gene3D" id="1.10.10.10">
    <property type="entry name" value="Winged helix-like DNA-binding domain superfamily/Winged helix DNA-binding domain"/>
    <property type="match status" value="1"/>
</dbReference>
<dbReference type="SUPFAM" id="SSF46785">
    <property type="entry name" value="Winged helix' DNA-binding domain"/>
    <property type="match status" value="1"/>
</dbReference>
<feature type="domain" description="HTH iclR-type" evidence="4">
    <location>
        <begin position="22"/>
        <end position="85"/>
    </location>
</feature>
<evidence type="ECO:0000313" key="6">
    <source>
        <dbReference type="EMBL" id="SMY05394.1"/>
    </source>
</evidence>
<dbReference type="GO" id="GO:0045892">
    <property type="term" value="P:negative regulation of DNA-templated transcription"/>
    <property type="evidence" value="ECO:0007669"/>
    <property type="project" value="TreeGrafter"/>
</dbReference>
<dbReference type="PROSITE" id="PS51078">
    <property type="entry name" value="ICLR_ED"/>
    <property type="match status" value="1"/>
</dbReference>
<accession>A0A2H1L0P0</accession>
<dbReference type="AlphaFoldDB" id="A0A2H1L0P0"/>